<dbReference type="GO" id="GO:0008270">
    <property type="term" value="F:zinc ion binding"/>
    <property type="evidence" value="ECO:0007669"/>
    <property type="project" value="UniProtKB-KW"/>
</dbReference>
<keyword evidence="14 18" id="KW-0539">Nucleus</keyword>
<accession>A0A4X2MAI3</accession>
<dbReference type="GO" id="GO:0071356">
    <property type="term" value="P:cellular response to tumor necrosis factor"/>
    <property type="evidence" value="ECO:0007669"/>
    <property type="project" value="Ensembl"/>
</dbReference>
<dbReference type="Pfam" id="PF00642">
    <property type="entry name" value="zf-CCCH"/>
    <property type="match status" value="2"/>
</dbReference>
<keyword evidence="9" id="KW-0509">mRNA transport</keyword>
<dbReference type="GO" id="GO:0005829">
    <property type="term" value="C:cytosol"/>
    <property type="evidence" value="ECO:0007669"/>
    <property type="project" value="Ensembl"/>
</dbReference>
<feature type="compositionally biased region" description="Low complexity" evidence="19">
    <location>
        <begin position="326"/>
        <end position="336"/>
    </location>
</feature>
<dbReference type="GO" id="GO:1990904">
    <property type="term" value="C:ribonucleoprotein complex"/>
    <property type="evidence" value="ECO:0007669"/>
    <property type="project" value="UniProtKB-KW"/>
</dbReference>
<evidence type="ECO:0000256" key="12">
    <source>
        <dbReference type="ARBA" id="ARBA00022843"/>
    </source>
</evidence>
<dbReference type="Gene3D" id="4.10.1000.10">
    <property type="entry name" value="Zinc finger, CCCH-type"/>
    <property type="match status" value="2"/>
</dbReference>
<feature type="compositionally biased region" description="Pro residues" evidence="19">
    <location>
        <begin position="89"/>
        <end position="102"/>
    </location>
</feature>
<dbReference type="STRING" id="29139.ENSVURP00010030545"/>
<dbReference type="GO" id="GO:0010494">
    <property type="term" value="C:cytoplasmic stress granule"/>
    <property type="evidence" value="ECO:0007669"/>
    <property type="project" value="Ensembl"/>
</dbReference>
<feature type="region of interest" description="Disordered" evidence="19">
    <location>
        <begin position="37"/>
        <end position="125"/>
    </location>
</feature>
<feature type="compositionally biased region" description="Low complexity" evidence="19">
    <location>
        <begin position="103"/>
        <end position="125"/>
    </location>
</feature>
<dbReference type="GO" id="GO:0000932">
    <property type="term" value="C:P-body"/>
    <property type="evidence" value="ECO:0007669"/>
    <property type="project" value="UniProtKB-SubCell"/>
</dbReference>
<evidence type="ECO:0000256" key="15">
    <source>
        <dbReference type="ARBA" id="ARBA00023274"/>
    </source>
</evidence>
<evidence type="ECO:0000256" key="5">
    <source>
        <dbReference type="ARBA" id="ARBA00022553"/>
    </source>
</evidence>
<evidence type="ECO:0000256" key="18">
    <source>
        <dbReference type="RuleBase" id="RU369014"/>
    </source>
</evidence>
<dbReference type="InterPro" id="IPR000571">
    <property type="entry name" value="Znf_CCCH"/>
</dbReference>
<dbReference type="GO" id="GO:0051028">
    <property type="term" value="P:mRNA transport"/>
    <property type="evidence" value="ECO:0007669"/>
    <property type="project" value="UniProtKB-KW"/>
</dbReference>
<comment type="subunit">
    <text evidence="18">Associates with the cytoplasmic CCR4-NOT deadenylase complex to trigger ARE-containing mRNA deadenylation and decay processes.</text>
</comment>
<dbReference type="GO" id="GO:0005634">
    <property type="term" value="C:nucleus"/>
    <property type="evidence" value="ECO:0007669"/>
    <property type="project" value="UniProtKB-SubCell"/>
</dbReference>
<dbReference type="GO" id="GO:0071385">
    <property type="term" value="P:cellular response to glucocorticoid stimulus"/>
    <property type="evidence" value="ECO:0007669"/>
    <property type="project" value="Ensembl"/>
</dbReference>
<dbReference type="GO" id="GO:1902172">
    <property type="term" value="P:regulation of keratinocyte apoptotic process"/>
    <property type="evidence" value="ECO:0007669"/>
    <property type="project" value="Ensembl"/>
</dbReference>
<reference evidence="21" key="2">
    <citation type="submission" date="2025-08" db="UniProtKB">
        <authorList>
            <consortium name="Ensembl"/>
        </authorList>
    </citation>
    <scope>IDENTIFICATION</scope>
</reference>
<feature type="compositionally biased region" description="Pro residues" evidence="19">
    <location>
        <begin position="227"/>
        <end position="236"/>
    </location>
</feature>
<dbReference type="GO" id="GO:0070935">
    <property type="term" value="P:3'-UTR-mediated mRNA stabilization"/>
    <property type="evidence" value="ECO:0007669"/>
    <property type="project" value="Ensembl"/>
</dbReference>
<comment type="subcellular location">
    <subcellularLocation>
        <location evidence="1">Cytoplasm</location>
        <location evidence="1">P-body</location>
    </subcellularLocation>
    <subcellularLocation>
        <location evidence="2">Cytoplasmic granule</location>
    </subcellularLocation>
    <subcellularLocation>
        <location evidence="18">Nucleus</location>
    </subcellularLocation>
    <subcellularLocation>
        <location evidence="18">Cytoplasm</location>
    </subcellularLocation>
</comment>
<dbReference type="GO" id="GO:0060213">
    <property type="term" value="P:positive regulation of nuclear-transcribed mRNA poly(A) tail shortening"/>
    <property type="evidence" value="ECO:0007669"/>
    <property type="project" value="Ensembl"/>
</dbReference>
<evidence type="ECO:0000256" key="9">
    <source>
        <dbReference type="ARBA" id="ARBA00022816"/>
    </source>
</evidence>
<dbReference type="GO" id="GO:0071364">
    <property type="term" value="P:cellular response to epidermal growth factor stimulus"/>
    <property type="evidence" value="ECO:0007669"/>
    <property type="project" value="Ensembl"/>
</dbReference>
<evidence type="ECO:0000256" key="19">
    <source>
        <dbReference type="SAM" id="MobiDB-lite"/>
    </source>
</evidence>
<comment type="function">
    <text evidence="18">Zinc-finger RNA-binding protein that destabilizes several cytoplasmic AU-rich element (ARE)-containing mRNA transcripts by promoting their poly(A) tail removal or deadenylation, and hence provide a mechanism for attenuating protein synthesis. Acts as a 3'-untranslated region (UTR) ARE mRNA-binding adapter protein to communicate signaling events to the mRNA decay machinery. Functions by recruiting the CCR4-NOT deadenylase complex and probably other components of the cytoplasmic RNA decay machinery to the bound ARE-containing mRNAs, and hence promotes ARE-mediated mRNA deadenylation and decay processes. Binds to 3'-UTR ARE of numerous mRNAs.</text>
</comment>
<keyword evidence="6 17" id="KW-0479">Metal-binding</keyword>
<name>A0A4X2MAI3_VOMUR</name>
<keyword evidence="22" id="KW-1185">Reference proteome</keyword>
<dbReference type="Ensembl" id="ENSVURT00010034775.1">
    <property type="protein sequence ID" value="ENSVURP00010030545.1"/>
    <property type="gene ID" value="ENSVURG00010023358.1"/>
</dbReference>
<evidence type="ECO:0000256" key="4">
    <source>
        <dbReference type="ARBA" id="ARBA00022490"/>
    </source>
</evidence>
<keyword evidence="12" id="KW-0832">Ubl conjugation</keyword>
<dbReference type="GO" id="GO:2000637">
    <property type="term" value="P:positive regulation of miRNA-mediated gene silencing"/>
    <property type="evidence" value="ECO:0007669"/>
    <property type="project" value="Ensembl"/>
</dbReference>
<keyword evidence="15 18" id="KW-0687">Ribonucleoprotein</keyword>
<dbReference type="GO" id="GO:0071889">
    <property type="term" value="F:14-3-3 protein binding"/>
    <property type="evidence" value="ECO:0007669"/>
    <property type="project" value="Ensembl"/>
</dbReference>
<dbReference type="GO" id="GO:0045616">
    <property type="term" value="P:regulation of keratinocyte differentiation"/>
    <property type="evidence" value="ECO:0007669"/>
    <property type="project" value="Ensembl"/>
</dbReference>
<dbReference type="RefSeq" id="XP_027711039.1">
    <property type="nucleotide sequence ID" value="XM_027855238.1"/>
</dbReference>
<protein>
    <recommendedName>
        <fullName evidence="16 18">mRNA decay activator protein ZFP36</fullName>
    </recommendedName>
    <alternativeName>
        <fullName evidence="18">Zinc finger protein 36</fullName>
    </alternativeName>
</protein>
<evidence type="ECO:0000256" key="14">
    <source>
        <dbReference type="ARBA" id="ARBA00023242"/>
    </source>
</evidence>
<evidence type="ECO:0000256" key="11">
    <source>
        <dbReference type="ARBA" id="ARBA00022835"/>
    </source>
</evidence>
<dbReference type="GO" id="GO:0045647">
    <property type="term" value="P:negative regulation of erythrocyte differentiation"/>
    <property type="evidence" value="ECO:0007669"/>
    <property type="project" value="Ensembl"/>
</dbReference>
<evidence type="ECO:0000256" key="13">
    <source>
        <dbReference type="ARBA" id="ARBA00023125"/>
    </source>
</evidence>
<keyword evidence="3" id="KW-0813">Transport</keyword>
<dbReference type="InterPro" id="IPR045877">
    <property type="entry name" value="ZFP36-like"/>
</dbReference>
<dbReference type="FunFam" id="4.10.1000.10:FF:000002">
    <property type="entry name" value="Zinc finger protein 36, C3H1 type-like 1"/>
    <property type="match status" value="1"/>
</dbReference>
<evidence type="ECO:0000256" key="17">
    <source>
        <dbReference type="PROSITE-ProRule" id="PRU00723"/>
    </source>
</evidence>
<dbReference type="InterPro" id="IPR036855">
    <property type="entry name" value="Znf_CCCH_sf"/>
</dbReference>
<feature type="zinc finger region" description="C3H1-type" evidence="17">
    <location>
        <begin position="166"/>
        <end position="194"/>
    </location>
</feature>
<reference evidence="21" key="3">
    <citation type="submission" date="2025-09" db="UniProtKB">
        <authorList>
            <consortium name="Ensembl"/>
        </authorList>
    </citation>
    <scope>IDENTIFICATION</scope>
</reference>
<keyword evidence="8 17" id="KW-0863">Zinc-finger</keyword>
<dbReference type="PANTHER" id="PTHR12547:SF58">
    <property type="entry name" value="MRNA DECAY ACTIVATOR PROTEIN ZFP36"/>
    <property type="match status" value="1"/>
</dbReference>
<feature type="domain" description="C3H1-type" evidence="20">
    <location>
        <begin position="166"/>
        <end position="194"/>
    </location>
</feature>
<proteinExistence type="predicted"/>
<dbReference type="GeneID" id="114038106"/>
<dbReference type="OMA" id="VFDQHPV"/>
<dbReference type="SUPFAM" id="SSF90229">
    <property type="entry name" value="CCCH zinc finger"/>
    <property type="match status" value="2"/>
</dbReference>
<dbReference type="GO" id="GO:0160134">
    <property type="term" value="F:protein-RNA sequence-specific adaptor activity"/>
    <property type="evidence" value="ECO:0007669"/>
    <property type="project" value="Ensembl"/>
</dbReference>
<feature type="region of interest" description="Disordered" evidence="19">
    <location>
        <begin position="312"/>
        <end position="336"/>
    </location>
</feature>
<keyword evidence="5" id="KW-0597">Phosphoprotein</keyword>
<keyword evidence="13" id="KW-0238">DNA-binding</keyword>
<evidence type="ECO:0000256" key="1">
    <source>
        <dbReference type="ARBA" id="ARBA00004201"/>
    </source>
</evidence>
<evidence type="ECO:0000256" key="7">
    <source>
        <dbReference type="ARBA" id="ARBA00022737"/>
    </source>
</evidence>
<keyword evidence="4 18" id="KW-0963">Cytoplasm</keyword>
<feature type="region of interest" description="Disordered" evidence="19">
    <location>
        <begin position="212"/>
        <end position="279"/>
    </location>
</feature>
<dbReference type="GO" id="GO:0000289">
    <property type="term" value="P:nuclear-transcribed mRNA poly(A) tail shortening"/>
    <property type="evidence" value="ECO:0007669"/>
    <property type="project" value="Ensembl"/>
</dbReference>
<organism evidence="21 22">
    <name type="scientific">Vombatus ursinus</name>
    <name type="common">Common wombat</name>
    <dbReference type="NCBI Taxonomy" id="29139"/>
    <lineage>
        <taxon>Eukaryota</taxon>
        <taxon>Metazoa</taxon>
        <taxon>Chordata</taxon>
        <taxon>Craniata</taxon>
        <taxon>Vertebrata</taxon>
        <taxon>Euteleostomi</taxon>
        <taxon>Mammalia</taxon>
        <taxon>Metatheria</taxon>
        <taxon>Diprotodontia</taxon>
        <taxon>Vombatidae</taxon>
        <taxon>Vombatus</taxon>
    </lineage>
</organism>
<dbReference type="GO" id="GO:0031086">
    <property type="term" value="P:nuclear-transcribed mRNA catabolic process, deadenylation-independent decay"/>
    <property type="evidence" value="ECO:0007669"/>
    <property type="project" value="Ensembl"/>
</dbReference>
<dbReference type="GO" id="GO:0035925">
    <property type="term" value="F:mRNA 3'-UTR AU-rich region binding"/>
    <property type="evidence" value="ECO:0007669"/>
    <property type="project" value="UniProtKB-UniRule"/>
</dbReference>
<dbReference type="GO" id="GO:1900153">
    <property type="term" value="P:positive regulation of nuclear-transcribed mRNA catabolic process, deadenylation-dependent decay"/>
    <property type="evidence" value="ECO:0007669"/>
    <property type="project" value="UniProtKB-UniRule"/>
</dbReference>
<dbReference type="GO" id="GO:0044344">
    <property type="term" value="P:cellular response to fibroblast growth factor stimulus"/>
    <property type="evidence" value="ECO:0007669"/>
    <property type="project" value="Ensembl"/>
</dbReference>
<evidence type="ECO:0000259" key="20">
    <source>
        <dbReference type="PROSITE" id="PS50103"/>
    </source>
</evidence>
<dbReference type="GO" id="GO:0009611">
    <property type="term" value="P:response to wounding"/>
    <property type="evidence" value="ECO:0007669"/>
    <property type="project" value="Ensembl"/>
</dbReference>
<dbReference type="GO" id="GO:0019957">
    <property type="term" value="F:C-C chemokine binding"/>
    <property type="evidence" value="ECO:0007669"/>
    <property type="project" value="Ensembl"/>
</dbReference>
<dbReference type="SMART" id="SM00356">
    <property type="entry name" value="ZnF_C3H1"/>
    <property type="match status" value="2"/>
</dbReference>
<dbReference type="Proteomes" id="UP000314987">
    <property type="component" value="Unassembled WGS sequence"/>
</dbReference>
<keyword evidence="7 18" id="KW-0677">Repeat</keyword>
<dbReference type="GO" id="GO:0003677">
    <property type="term" value="F:DNA binding"/>
    <property type="evidence" value="ECO:0007669"/>
    <property type="project" value="UniProtKB-KW"/>
</dbReference>
<evidence type="ECO:0000256" key="10">
    <source>
        <dbReference type="ARBA" id="ARBA00022833"/>
    </source>
</evidence>
<dbReference type="GO" id="GO:0031072">
    <property type="term" value="F:heat shock protein binding"/>
    <property type="evidence" value="ECO:0007669"/>
    <property type="project" value="Ensembl"/>
</dbReference>
<dbReference type="GeneTree" id="ENSGT00940000162360"/>
<dbReference type="GO" id="GO:0032680">
    <property type="term" value="P:regulation of tumor necrosis factor production"/>
    <property type="evidence" value="ECO:0007669"/>
    <property type="project" value="Ensembl"/>
</dbReference>
<dbReference type="GO" id="GO:0042594">
    <property type="term" value="P:response to starvation"/>
    <property type="evidence" value="ECO:0007669"/>
    <property type="project" value="Ensembl"/>
</dbReference>
<dbReference type="AlphaFoldDB" id="A0A4X2MAI3"/>
<dbReference type="GO" id="GO:0097011">
    <property type="term" value="P:cellular response to granulocyte macrophage colony-stimulating factor stimulus"/>
    <property type="evidence" value="ECO:0007669"/>
    <property type="project" value="Ensembl"/>
</dbReference>
<evidence type="ECO:0000313" key="22">
    <source>
        <dbReference type="Proteomes" id="UP000314987"/>
    </source>
</evidence>
<evidence type="ECO:0000256" key="8">
    <source>
        <dbReference type="ARBA" id="ARBA00022771"/>
    </source>
</evidence>
<dbReference type="GO" id="GO:0000122">
    <property type="term" value="P:negative regulation of transcription by RNA polymerase II"/>
    <property type="evidence" value="ECO:0007669"/>
    <property type="project" value="Ensembl"/>
</dbReference>
<dbReference type="OrthoDB" id="410307at2759"/>
<dbReference type="GO" id="GO:0000165">
    <property type="term" value="P:MAPK cascade"/>
    <property type="evidence" value="ECO:0007669"/>
    <property type="project" value="Ensembl"/>
</dbReference>
<dbReference type="GO" id="GO:0019901">
    <property type="term" value="F:protein kinase binding"/>
    <property type="evidence" value="ECO:0007669"/>
    <property type="project" value="Ensembl"/>
</dbReference>
<evidence type="ECO:0000256" key="3">
    <source>
        <dbReference type="ARBA" id="ARBA00022448"/>
    </source>
</evidence>
<dbReference type="GO" id="GO:0071222">
    <property type="term" value="P:cellular response to lipopolysaccharide"/>
    <property type="evidence" value="ECO:0007669"/>
    <property type="project" value="Ensembl"/>
</dbReference>
<evidence type="ECO:0000256" key="2">
    <source>
        <dbReference type="ARBA" id="ARBA00004463"/>
    </source>
</evidence>
<feature type="domain" description="C3H1-type" evidence="20">
    <location>
        <begin position="128"/>
        <end position="156"/>
    </location>
</feature>
<dbReference type="PANTHER" id="PTHR12547">
    <property type="entry name" value="CCCH ZINC FINGER/TIS11-RELATED"/>
    <property type="match status" value="1"/>
</dbReference>
<keyword evidence="10 17" id="KW-0862">Zinc</keyword>
<gene>
    <name evidence="21" type="primary">ZFP36</name>
</gene>
<dbReference type="CTD" id="7538"/>
<feature type="zinc finger region" description="C3H1-type" evidence="17">
    <location>
        <begin position="128"/>
        <end position="156"/>
    </location>
</feature>
<dbReference type="GO" id="GO:1900016">
    <property type="term" value="P:negative regulation of cytokine production involved in inflammatory response"/>
    <property type="evidence" value="ECO:0007669"/>
    <property type="project" value="Ensembl"/>
</dbReference>
<dbReference type="GO" id="GO:0000178">
    <property type="term" value="C:exosome (RNase complex)"/>
    <property type="evidence" value="ECO:0007669"/>
    <property type="project" value="UniProtKB-KW"/>
</dbReference>
<dbReference type="GO" id="GO:1901835">
    <property type="term" value="P:positive regulation of deadenylation-independent decapping of nuclear-transcribed mRNA"/>
    <property type="evidence" value="ECO:0007669"/>
    <property type="project" value="Ensembl"/>
</dbReference>
<dbReference type="GO" id="GO:1904582">
    <property type="term" value="P:positive regulation of intracellular mRNA localization"/>
    <property type="evidence" value="ECO:0007669"/>
    <property type="project" value="Ensembl"/>
</dbReference>
<dbReference type="GO" id="GO:0032897">
    <property type="term" value="P:negative regulation of viral transcription"/>
    <property type="evidence" value="ECO:0007669"/>
    <property type="project" value="Ensembl"/>
</dbReference>
<keyword evidence="11" id="KW-0271">Exosome</keyword>
<reference evidence="22" key="1">
    <citation type="submission" date="2018-12" db="EMBL/GenBank/DDBJ databases">
        <authorList>
            <person name="Yazar S."/>
        </authorList>
    </citation>
    <scope>NUCLEOTIDE SEQUENCE [LARGE SCALE GENOMIC DNA]</scope>
</reference>
<dbReference type="GO" id="GO:1905869">
    <property type="term" value="P:negative regulation of 3'-UTR-mediated mRNA stabilization"/>
    <property type="evidence" value="ECO:0007669"/>
    <property type="project" value="Ensembl"/>
</dbReference>
<evidence type="ECO:0000256" key="6">
    <source>
        <dbReference type="ARBA" id="ARBA00022723"/>
    </source>
</evidence>
<dbReference type="GO" id="GO:0010837">
    <property type="term" value="P:regulation of keratinocyte proliferation"/>
    <property type="evidence" value="ECO:0007669"/>
    <property type="project" value="Ensembl"/>
</dbReference>
<sequence>MDRSATAGGKPKTAGMDLCALYEKLLSLSPDLASAARGEVDPDLGWGSRGPWSSSLADLEPPSPPRASAPLAPRLPGRSTSLVEGRAWVPPPPGFEPLPPRALPAATAAPSEAAPGSTAQAGAASSSRYKTELCRTFSESGKCRYGSKCQFAHGPGELRPASRHPKYKTELCRKFLTMGSCPYGTRCHFIHYPYDLLPMASGHPPLLRQSLSFSGIPSSRRRGSPTLSPPGLPDLPSPSSFFSPPSSPPPLPTAPGEVPFSPSAFSAAPGPVPRGATAGEACCPSCRQSTGTWGPTRDALGLGLGLGLARSPSAHSLGSEPDDQASSGGSSLGGSDSPVFEVAVGGAFAPSNSHLLAPATPRRLPIFNRLSVSD</sequence>
<dbReference type="GO" id="GO:0044877">
    <property type="term" value="F:protein-containing complex binding"/>
    <property type="evidence" value="ECO:0007669"/>
    <property type="project" value="Ensembl"/>
</dbReference>
<evidence type="ECO:0000256" key="16">
    <source>
        <dbReference type="ARBA" id="ARBA00040871"/>
    </source>
</evidence>
<dbReference type="PROSITE" id="PS50103">
    <property type="entry name" value="ZF_C3H1"/>
    <property type="match status" value="2"/>
</dbReference>
<dbReference type="FunFam" id="4.10.1000.10:FF:000001">
    <property type="entry name" value="zinc finger CCCH domain-containing protein 15-like"/>
    <property type="match status" value="1"/>
</dbReference>
<dbReference type="GO" id="GO:0061158">
    <property type="term" value="P:3'-UTR-mediated mRNA destabilization"/>
    <property type="evidence" value="ECO:0007669"/>
    <property type="project" value="UniProtKB-UniRule"/>
</dbReference>
<evidence type="ECO:0000313" key="21">
    <source>
        <dbReference type="Ensembl" id="ENSVURP00010030545.1"/>
    </source>
</evidence>